<dbReference type="Proteomes" id="UP000199013">
    <property type="component" value="Unassembled WGS sequence"/>
</dbReference>
<sequence length="76" mass="8283">MRQAGVAGSGQGFYPSLHLNLAEAYRKLGDLDRARDHIERGYTAMGALGDDGYAQMIRDGLDRIADQLSFRPALDG</sequence>
<proteinExistence type="predicted"/>
<reference evidence="2" key="1">
    <citation type="submission" date="2016-02" db="EMBL/GenBank/DDBJ databases">
        <authorList>
            <person name="Wibberg D."/>
        </authorList>
    </citation>
    <scope>NUCLEOTIDE SEQUENCE [LARGE SCALE GENOMIC DNA]</scope>
</reference>
<evidence type="ECO:0008006" key="3">
    <source>
        <dbReference type="Google" id="ProtNLM"/>
    </source>
</evidence>
<accession>A0A1C3P9P7</accession>
<keyword evidence="2" id="KW-1185">Reference proteome</keyword>
<protein>
    <recommendedName>
        <fullName evidence="3">MalT-like TPR region domain-containing protein</fullName>
    </recommendedName>
</protein>
<organism evidence="1 2">
    <name type="scientific">Candidatus Protofrankia californiensis</name>
    <dbReference type="NCBI Taxonomy" id="1839754"/>
    <lineage>
        <taxon>Bacteria</taxon>
        <taxon>Bacillati</taxon>
        <taxon>Actinomycetota</taxon>
        <taxon>Actinomycetes</taxon>
        <taxon>Frankiales</taxon>
        <taxon>Frankiaceae</taxon>
        <taxon>Protofrankia</taxon>
    </lineage>
</organism>
<evidence type="ECO:0000313" key="2">
    <source>
        <dbReference type="Proteomes" id="UP000199013"/>
    </source>
</evidence>
<name>A0A1C3P9P7_9ACTN</name>
<gene>
    <name evidence="1" type="ORF">FDG2_4955</name>
</gene>
<dbReference type="EMBL" id="FLUV01002089">
    <property type="protein sequence ID" value="SBW26526.1"/>
    <property type="molecule type" value="Genomic_DNA"/>
</dbReference>
<evidence type="ECO:0000313" key="1">
    <source>
        <dbReference type="EMBL" id="SBW26526.1"/>
    </source>
</evidence>
<dbReference type="AlphaFoldDB" id="A0A1C3P9P7"/>